<dbReference type="PANTHER" id="PTHR23518:SF2">
    <property type="entry name" value="MAJOR FACILITATOR SUPERFAMILY TRANSPORTER"/>
    <property type="match status" value="1"/>
</dbReference>
<feature type="domain" description="Major facilitator superfamily (MFS) profile" evidence="5">
    <location>
        <begin position="8"/>
        <end position="241"/>
    </location>
</feature>
<dbReference type="EMBL" id="DMZY01000215">
    <property type="protein sequence ID" value="HAV92968.1"/>
    <property type="molecule type" value="Genomic_DNA"/>
</dbReference>
<dbReference type="Proteomes" id="UP000264062">
    <property type="component" value="Unassembled WGS sequence"/>
</dbReference>
<evidence type="ECO:0000256" key="1">
    <source>
        <dbReference type="ARBA" id="ARBA00022692"/>
    </source>
</evidence>
<dbReference type="GO" id="GO:0022857">
    <property type="term" value="F:transmembrane transporter activity"/>
    <property type="evidence" value="ECO:0007669"/>
    <property type="project" value="InterPro"/>
</dbReference>
<dbReference type="AlphaFoldDB" id="A0A350HBQ2"/>
<evidence type="ECO:0000313" key="6">
    <source>
        <dbReference type="EMBL" id="HAV92968.1"/>
    </source>
</evidence>
<organism evidence="6 7">
    <name type="scientific">candidate division WOR-3 bacterium</name>
    <dbReference type="NCBI Taxonomy" id="2052148"/>
    <lineage>
        <taxon>Bacteria</taxon>
        <taxon>Bacteria division WOR-3</taxon>
    </lineage>
</organism>
<dbReference type="InterPro" id="IPR011701">
    <property type="entry name" value="MFS"/>
</dbReference>
<feature type="transmembrane region" description="Helical" evidence="4">
    <location>
        <begin position="168"/>
        <end position="187"/>
    </location>
</feature>
<feature type="transmembrane region" description="Helical" evidence="4">
    <location>
        <begin position="9"/>
        <end position="30"/>
    </location>
</feature>
<name>A0A350HBQ2_UNCW3</name>
<dbReference type="SUPFAM" id="SSF103473">
    <property type="entry name" value="MFS general substrate transporter"/>
    <property type="match status" value="1"/>
</dbReference>
<feature type="transmembrane region" description="Helical" evidence="4">
    <location>
        <begin position="210"/>
        <end position="232"/>
    </location>
</feature>
<dbReference type="PROSITE" id="PS50850">
    <property type="entry name" value="MFS"/>
    <property type="match status" value="1"/>
</dbReference>
<evidence type="ECO:0000256" key="2">
    <source>
        <dbReference type="ARBA" id="ARBA00022989"/>
    </source>
</evidence>
<evidence type="ECO:0000256" key="3">
    <source>
        <dbReference type="ARBA" id="ARBA00023136"/>
    </source>
</evidence>
<evidence type="ECO:0000313" key="7">
    <source>
        <dbReference type="Proteomes" id="UP000264062"/>
    </source>
</evidence>
<keyword evidence="2 4" id="KW-1133">Transmembrane helix</keyword>
<sequence>MKNTLKGNVFLLSMVSLFTDTASHMVYPLLPDFLEKIGASKTIIGIIEGIAEAVASLLRSVFGALSDKLNKRKEFVFWGYALSAITKPFLFIANSWLIVLFVRFSDKIGKAVRTPPRDAILSTSVDASKQGTAFGFNRAMDRLGAIWGPLLAFIILALFVDKERGMRYVFLLSLIPALVALFFIPFVKETGEFIKKQKELKYAGLKSKKFILFLTACIIFSFGNSSNSFLLLKAKETGLTN</sequence>
<feature type="transmembrane region" description="Helical" evidence="4">
    <location>
        <begin position="77"/>
        <end position="102"/>
    </location>
</feature>
<reference evidence="6 7" key="1">
    <citation type="journal article" date="2018" name="Nat. Biotechnol.">
        <title>A standardized bacterial taxonomy based on genome phylogeny substantially revises the tree of life.</title>
        <authorList>
            <person name="Parks D.H."/>
            <person name="Chuvochina M."/>
            <person name="Waite D.W."/>
            <person name="Rinke C."/>
            <person name="Skarshewski A."/>
            <person name="Chaumeil P.A."/>
            <person name="Hugenholtz P."/>
        </authorList>
    </citation>
    <scope>NUCLEOTIDE SEQUENCE [LARGE SCALE GENOMIC DNA]</scope>
    <source>
        <strain evidence="6">UBA9956</strain>
    </source>
</reference>
<accession>A0A350HBQ2</accession>
<feature type="non-terminal residue" evidence="6">
    <location>
        <position position="241"/>
    </location>
</feature>
<dbReference type="Pfam" id="PF07690">
    <property type="entry name" value="MFS_1"/>
    <property type="match status" value="1"/>
</dbReference>
<proteinExistence type="predicted"/>
<dbReference type="InterPro" id="IPR020846">
    <property type="entry name" value="MFS_dom"/>
</dbReference>
<feature type="transmembrane region" description="Helical" evidence="4">
    <location>
        <begin position="144"/>
        <end position="161"/>
    </location>
</feature>
<evidence type="ECO:0000259" key="5">
    <source>
        <dbReference type="PROSITE" id="PS50850"/>
    </source>
</evidence>
<evidence type="ECO:0000256" key="4">
    <source>
        <dbReference type="SAM" id="Phobius"/>
    </source>
</evidence>
<dbReference type="CDD" id="cd17370">
    <property type="entry name" value="MFS_MJ1317_like"/>
    <property type="match status" value="1"/>
</dbReference>
<dbReference type="InterPro" id="IPR036259">
    <property type="entry name" value="MFS_trans_sf"/>
</dbReference>
<gene>
    <name evidence="6" type="ORF">DCW38_07315</name>
</gene>
<dbReference type="Gene3D" id="1.20.1250.20">
    <property type="entry name" value="MFS general substrate transporter like domains"/>
    <property type="match status" value="1"/>
</dbReference>
<keyword evidence="3 4" id="KW-0472">Membrane</keyword>
<dbReference type="PANTHER" id="PTHR23518">
    <property type="entry name" value="C-METHYLTRANSFERASE"/>
    <property type="match status" value="1"/>
</dbReference>
<protein>
    <submittedName>
        <fullName evidence="6">MFS transporter</fullName>
    </submittedName>
</protein>
<comment type="caution">
    <text evidence="6">The sequence shown here is derived from an EMBL/GenBank/DDBJ whole genome shotgun (WGS) entry which is preliminary data.</text>
</comment>
<feature type="transmembrane region" description="Helical" evidence="4">
    <location>
        <begin position="42"/>
        <end position="65"/>
    </location>
</feature>
<keyword evidence="1 4" id="KW-0812">Transmembrane</keyword>